<dbReference type="AlphaFoldDB" id="A0A8A8DF59"/>
<dbReference type="InterPro" id="IPR018376">
    <property type="entry name" value="Enoyl-CoA_hyd/isom_CS"/>
</dbReference>
<dbReference type="Gene3D" id="1.10.12.10">
    <property type="entry name" value="Lyase 2-enoyl-coa Hydratase, Chain A, domain 2"/>
    <property type="match status" value="1"/>
</dbReference>
<dbReference type="PANTHER" id="PTHR43459">
    <property type="entry name" value="ENOYL-COA HYDRATASE"/>
    <property type="match status" value="1"/>
</dbReference>
<proteinExistence type="inferred from homology"/>
<dbReference type="InterPro" id="IPR029045">
    <property type="entry name" value="ClpP/crotonase-like_dom_sf"/>
</dbReference>
<dbReference type="RefSeq" id="WP_034190652.1">
    <property type="nucleotide sequence ID" value="NZ_CP072522.1"/>
</dbReference>
<comment type="similarity">
    <text evidence="1 2">Belongs to the enoyl-CoA hydratase/isomerase family.</text>
</comment>
<dbReference type="InterPro" id="IPR014748">
    <property type="entry name" value="Enoyl-CoA_hydra_C"/>
</dbReference>
<keyword evidence="4" id="KW-1185">Reference proteome</keyword>
<organism evidence="3 4">
    <name type="scientific">Burkholderia seminalis</name>
    <dbReference type="NCBI Taxonomy" id="488731"/>
    <lineage>
        <taxon>Bacteria</taxon>
        <taxon>Pseudomonadati</taxon>
        <taxon>Pseudomonadota</taxon>
        <taxon>Betaproteobacteria</taxon>
        <taxon>Burkholderiales</taxon>
        <taxon>Burkholderiaceae</taxon>
        <taxon>Burkholderia</taxon>
        <taxon>Burkholderia cepacia complex</taxon>
    </lineage>
</organism>
<dbReference type="Pfam" id="PF00378">
    <property type="entry name" value="ECH_1"/>
    <property type="match status" value="1"/>
</dbReference>
<dbReference type="Proteomes" id="UP000027834">
    <property type="component" value="Chromosome 3"/>
</dbReference>
<dbReference type="EMBL" id="CP072522">
    <property type="protein sequence ID" value="QTO23434.1"/>
    <property type="molecule type" value="Genomic_DNA"/>
</dbReference>
<gene>
    <name evidence="3" type="ORF">DT99_035960</name>
</gene>
<evidence type="ECO:0000256" key="2">
    <source>
        <dbReference type="RuleBase" id="RU003707"/>
    </source>
</evidence>
<accession>A0A8A8DF59</accession>
<dbReference type="CDD" id="cd06558">
    <property type="entry name" value="crotonase-like"/>
    <property type="match status" value="1"/>
</dbReference>
<dbReference type="PROSITE" id="PS00166">
    <property type="entry name" value="ENOYL_COA_HYDRATASE"/>
    <property type="match status" value="1"/>
</dbReference>
<dbReference type="SUPFAM" id="SSF52096">
    <property type="entry name" value="ClpP/crotonase"/>
    <property type="match status" value="1"/>
</dbReference>
<keyword evidence="3" id="KW-0413">Isomerase</keyword>
<dbReference type="InterPro" id="IPR001753">
    <property type="entry name" value="Enoyl-CoA_hydra/iso"/>
</dbReference>
<reference evidence="3" key="2">
    <citation type="submission" date="2021-03" db="EMBL/GenBank/DDBJ databases">
        <title>Complete genome sequence of Burkholderia seminalis 869T2.</title>
        <authorList>
            <person name="Hung S.-H."/>
            <person name="Huang C.-T."/>
            <person name="Huang C.-C."/>
            <person name="Kuo C.-H."/>
        </authorList>
    </citation>
    <scope>NUCLEOTIDE SEQUENCE</scope>
    <source>
        <strain evidence="3">869T2</strain>
    </source>
</reference>
<reference evidence="3" key="1">
    <citation type="submission" date="2014-04" db="EMBL/GenBank/DDBJ databases">
        <authorList>
            <person name="Ho Y.-N."/>
            <person name="Huang C.-C."/>
        </authorList>
    </citation>
    <scope>NUCLEOTIDE SEQUENCE</scope>
    <source>
        <strain evidence="3">869T2</strain>
    </source>
</reference>
<evidence type="ECO:0000313" key="4">
    <source>
        <dbReference type="Proteomes" id="UP000027834"/>
    </source>
</evidence>
<dbReference type="NCBIfam" id="NF005595">
    <property type="entry name" value="PRK07327.1"/>
    <property type="match status" value="1"/>
</dbReference>
<protein>
    <submittedName>
        <fullName evidence="3">Enoyl-CoA hydratase/isomerase family protein</fullName>
    </submittedName>
</protein>
<dbReference type="PANTHER" id="PTHR43459:SF3">
    <property type="entry name" value="ENOYL-COA HYDRATASE ECHA15 (ENOYL HYDRASE) (UNSATURATED ACYL-COA HYDRATASE) (CROTONASE)-RELATED"/>
    <property type="match status" value="1"/>
</dbReference>
<sequence>MDERFEVDTDNFRVEIGNGVAEVIFGMPGEMPFTDARGHRELSMLWSRLDAHSSVRSVLVRSEGKGFCAGGTLDVVRDMVSSERTRLAVLKEARGIVQGMLECERPIVSAINGAAVGAGLAVGLLADISIVAKTAKLIDGHTKLGVAAGDHAAVIWPLLCGVAKAKYYLLLCESLTGEEAERIGVVSVAVEETELLAAARSVSHKLAEGSATALAWTKRSLNHWMRAALPAFEASLTAEILGFAGADAREGLRALEERRTPTFKAAEPLGNEI</sequence>
<evidence type="ECO:0000313" key="3">
    <source>
        <dbReference type="EMBL" id="QTO23434.1"/>
    </source>
</evidence>
<evidence type="ECO:0000256" key="1">
    <source>
        <dbReference type="ARBA" id="ARBA00005254"/>
    </source>
</evidence>
<dbReference type="Gene3D" id="3.90.226.10">
    <property type="entry name" value="2-enoyl-CoA Hydratase, Chain A, domain 1"/>
    <property type="match status" value="1"/>
</dbReference>
<name>A0A8A8DF59_9BURK</name>
<dbReference type="GO" id="GO:0016853">
    <property type="term" value="F:isomerase activity"/>
    <property type="evidence" value="ECO:0007669"/>
    <property type="project" value="UniProtKB-KW"/>
</dbReference>